<dbReference type="Gene3D" id="1.10.10.160">
    <property type="match status" value="1"/>
</dbReference>
<evidence type="ECO:0000256" key="8">
    <source>
        <dbReference type="ARBA" id="ARBA00022840"/>
    </source>
</evidence>
<dbReference type="InterPro" id="IPR027417">
    <property type="entry name" value="P-loop_NTPase"/>
</dbReference>
<dbReference type="InterPro" id="IPR038726">
    <property type="entry name" value="PDDEXK_AddAB-type"/>
</dbReference>
<keyword evidence="10" id="KW-0234">DNA repair</keyword>
<evidence type="ECO:0000256" key="14">
    <source>
        <dbReference type="ARBA" id="ARBA00048988"/>
    </source>
</evidence>
<comment type="similarity">
    <text evidence="1">Belongs to the helicase family. UvrD subfamily.</text>
</comment>
<dbReference type="GO" id="GO:0000725">
    <property type="term" value="P:recombinational repair"/>
    <property type="evidence" value="ECO:0007669"/>
    <property type="project" value="TreeGrafter"/>
</dbReference>
<dbReference type="SUPFAM" id="SSF52540">
    <property type="entry name" value="P-loop containing nucleoside triphosphate hydrolases"/>
    <property type="match status" value="1"/>
</dbReference>
<evidence type="ECO:0000259" key="17">
    <source>
        <dbReference type="PROSITE" id="PS51217"/>
    </source>
</evidence>
<dbReference type="Pfam" id="PF00580">
    <property type="entry name" value="UvrD-helicase"/>
    <property type="match status" value="1"/>
</dbReference>
<dbReference type="Pfam" id="PF13361">
    <property type="entry name" value="UvrD_C"/>
    <property type="match status" value="1"/>
</dbReference>
<dbReference type="PANTHER" id="PTHR11070">
    <property type="entry name" value="UVRD / RECB / PCRA DNA HELICASE FAMILY MEMBER"/>
    <property type="match status" value="1"/>
</dbReference>
<dbReference type="AlphaFoldDB" id="A0A7K1UGU5"/>
<evidence type="ECO:0000256" key="6">
    <source>
        <dbReference type="ARBA" id="ARBA00022806"/>
    </source>
</evidence>
<evidence type="ECO:0000256" key="9">
    <source>
        <dbReference type="ARBA" id="ARBA00023125"/>
    </source>
</evidence>
<keyword evidence="6 15" id="KW-0347">Helicase</keyword>
<evidence type="ECO:0000256" key="13">
    <source>
        <dbReference type="ARBA" id="ARBA00034808"/>
    </source>
</evidence>
<comment type="catalytic activity">
    <reaction evidence="12">
        <text>Couples ATP hydrolysis with the unwinding of duplex DNA by translocating in the 3'-5' direction.</text>
        <dbReference type="EC" id="5.6.2.4"/>
    </reaction>
</comment>
<dbReference type="Gene3D" id="3.40.50.300">
    <property type="entry name" value="P-loop containing nucleotide triphosphate hydrolases"/>
    <property type="match status" value="2"/>
</dbReference>
<dbReference type="GO" id="GO:0033202">
    <property type="term" value="C:DNA helicase complex"/>
    <property type="evidence" value="ECO:0007669"/>
    <property type="project" value="TreeGrafter"/>
</dbReference>
<accession>A0A7K1UGU5</accession>
<evidence type="ECO:0000256" key="11">
    <source>
        <dbReference type="ARBA" id="ARBA00023235"/>
    </source>
</evidence>
<dbReference type="InterPro" id="IPR011335">
    <property type="entry name" value="Restrct_endonuc-II-like"/>
</dbReference>
<evidence type="ECO:0000256" key="10">
    <source>
        <dbReference type="ARBA" id="ARBA00023204"/>
    </source>
</evidence>
<keyword evidence="11" id="KW-0413">Isomerase</keyword>
<dbReference type="InterPro" id="IPR013986">
    <property type="entry name" value="DExx_box_DNA_helicase_dom_sf"/>
</dbReference>
<feature type="binding site" evidence="15">
    <location>
        <begin position="15"/>
        <end position="22"/>
    </location>
    <ligand>
        <name>ATP</name>
        <dbReference type="ChEBI" id="CHEBI:30616"/>
    </ligand>
</feature>
<name>A0A7K1UGU5_9MICC</name>
<dbReference type="InterPro" id="IPR014016">
    <property type="entry name" value="UvrD-like_ATP-bd"/>
</dbReference>
<keyword evidence="8 15" id="KW-0067">ATP-binding</keyword>
<evidence type="ECO:0000256" key="5">
    <source>
        <dbReference type="ARBA" id="ARBA00022801"/>
    </source>
</evidence>
<feature type="domain" description="UvrD-like helicase C-terminal" evidence="17">
    <location>
        <begin position="317"/>
        <end position="632"/>
    </location>
</feature>
<evidence type="ECO:0000256" key="4">
    <source>
        <dbReference type="ARBA" id="ARBA00022763"/>
    </source>
</evidence>
<dbReference type="GO" id="GO:0043138">
    <property type="term" value="F:3'-5' DNA helicase activity"/>
    <property type="evidence" value="ECO:0007669"/>
    <property type="project" value="UniProtKB-EC"/>
</dbReference>
<dbReference type="Pfam" id="PF12705">
    <property type="entry name" value="PDDEXK_1"/>
    <property type="match status" value="1"/>
</dbReference>
<keyword evidence="7" id="KW-0269">Exonuclease</keyword>
<keyword evidence="19" id="KW-1185">Reference proteome</keyword>
<dbReference type="GO" id="GO:0003677">
    <property type="term" value="F:DNA binding"/>
    <property type="evidence" value="ECO:0007669"/>
    <property type="project" value="UniProtKB-KW"/>
</dbReference>
<dbReference type="InterPro" id="IPR011604">
    <property type="entry name" value="PDDEXK-like_dom_sf"/>
</dbReference>
<dbReference type="SUPFAM" id="SSF52980">
    <property type="entry name" value="Restriction endonuclease-like"/>
    <property type="match status" value="1"/>
</dbReference>
<reference evidence="18 19" key="1">
    <citation type="submission" date="2019-12" db="EMBL/GenBank/DDBJ databases">
        <title>Nesterenkonia muleiensis sp. nov., a novel actinobacterium isolated from sap of Populus euphratica.</title>
        <authorList>
            <person name="Wang R."/>
        </authorList>
    </citation>
    <scope>NUCLEOTIDE SEQUENCE [LARGE SCALE GENOMIC DNA]</scope>
    <source>
        <strain evidence="18 19">F10</strain>
    </source>
</reference>
<evidence type="ECO:0000256" key="15">
    <source>
        <dbReference type="PROSITE-ProRule" id="PRU00560"/>
    </source>
</evidence>
<evidence type="ECO:0000256" key="2">
    <source>
        <dbReference type="ARBA" id="ARBA00022722"/>
    </source>
</evidence>
<keyword evidence="3 15" id="KW-0547">Nucleotide-binding</keyword>
<organism evidence="18 19">
    <name type="scientific">Nesterenkonia alkaliphila</name>
    <dbReference type="NCBI Taxonomy" id="1463631"/>
    <lineage>
        <taxon>Bacteria</taxon>
        <taxon>Bacillati</taxon>
        <taxon>Actinomycetota</taxon>
        <taxon>Actinomycetes</taxon>
        <taxon>Micrococcales</taxon>
        <taxon>Micrococcaceae</taxon>
        <taxon>Nesterenkonia</taxon>
    </lineage>
</organism>
<evidence type="ECO:0000256" key="12">
    <source>
        <dbReference type="ARBA" id="ARBA00034617"/>
    </source>
</evidence>
<dbReference type="Gene3D" id="3.90.320.10">
    <property type="match status" value="1"/>
</dbReference>
<dbReference type="GO" id="GO:0005829">
    <property type="term" value="C:cytosol"/>
    <property type="evidence" value="ECO:0007669"/>
    <property type="project" value="TreeGrafter"/>
</dbReference>
<dbReference type="EC" id="5.6.2.4" evidence="13"/>
<dbReference type="InterPro" id="IPR000212">
    <property type="entry name" value="DNA_helicase_UvrD/REP"/>
</dbReference>
<dbReference type="RefSeq" id="WP_157321856.1">
    <property type="nucleotide sequence ID" value="NZ_BMFX01000007.1"/>
</dbReference>
<dbReference type="PANTHER" id="PTHR11070:SF59">
    <property type="entry name" value="DNA 3'-5' HELICASE"/>
    <property type="match status" value="1"/>
</dbReference>
<dbReference type="PROSITE" id="PS51217">
    <property type="entry name" value="UVRD_HELICASE_CTER"/>
    <property type="match status" value="1"/>
</dbReference>
<dbReference type="Gene3D" id="1.10.486.10">
    <property type="entry name" value="PCRA, domain 4"/>
    <property type="match status" value="1"/>
</dbReference>
<feature type="domain" description="UvrD-like helicase ATP-binding" evidence="16">
    <location>
        <begin position="1"/>
        <end position="309"/>
    </location>
</feature>
<dbReference type="PROSITE" id="PS51198">
    <property type="entry name" value="UVRD_HELICASE_ATP_BIND"/>
    <property type="match status" value="1"/>
</dbReference>
<gene>
    <name evidence="18" type="ORF">GNZ21_04815</name>
</gene>
<dbReference type="GO" id="GO:0005524">
    <property type="term" value="F:ATP binding"/>
    <property type="evidence" value="ECO:0007669"/>
    <property type="project" value="UniProtKB-UniRule"/>
</dbReference>
<dbReference type="GO" id="GO:0004527">
    <property type="term" value="F:exonuclease activity"/>
    <property type="evidence" value="ECO:0007669"/>
    <property type="project" value="UniProtKB-KW"/>
</dbReference>
<keyword evidence="9" id="KW-0238">DNA-binding</keyword>
<dbReference type="Proteomes" id="UP000460157">
    <property type="component" value="Unassembled WGS sequence"/>
</dbReference>
<keyword evidence="2" id="KW-0540">Nuclease</keyword>
<protein>
    <recommendedName>
        <fullName evidence="13">DNA 3'-5' helicase</fullName>
        <ecNumber evidence="13">5.6.2.4</ecNumber>
    </recommendedName>
</protein>
<dbReference type="InterPro" id="IPR014017">
    <property type="entry name" value="DNA_helicase_UvrD-like_C"/>
</dbReference>
<proteinExistence type="inferred from homology"/>
<evidence type="ECO:0000313" key="18">
    <source>
        <dbReference type="EMBL" id="MVT25690.1"/>
    </source>
</evidence>
<comment type="caution">
    <text evidence="18">The sequence shown here is derived from an EMBL/GenBank/DDBJ whole genome shotgun (WGS) entry which is preliminary data.</text>
</comment>
<comment type="catalytic activity">
    <reaction evidence="14">
        <text>ATP + H2O = ADP + phosphate + H(+)</text>
        <dbReference type="Rhea" id="RHEA:13065"/>
        <dbReference type="ChEBI" id="CHEBI:15377"/>
        <dbReference type="ChEBI" id="CHEBI:15378"/>
        <dbReference type="ChEBI" id="CHEBI:30616"/>
        <dbReference type="ChEBI" id="CHEBI:43474"/>
        <dbReference type="ChEBI" id="CHEBI:456216"/>
        <dbReference type="EC" id="5.6.2.4"/>
    </reaction>
</comment>
<evidence type="ECO:0000256" key="7">
    <source>
        <dbReference type="ARBA" id="ARBA00022839"/>
    </source>
</evidence>
<dbReference type="OrthoDB" id="5240387at2"/>
<keyword evidence="5 15" id="KW-0378">Hydrolase</keyword>
<dbReference type="EMBL" id="WRPM01000031">
    <property type="protein sequence ID" value="MVT25690.1"/>
    <property type="molecule type" value="Genomic_DNA"/>
</dbReference>
<evidence type="ECO:0000259" key="16">
    <source>
        <dbReference type="PROSITE" id="PS51198"/>
    </source>
</evidence>
<evidence type="ECO:0000256" key="1">
    <source>
        <dbReference type="ARBA" id="ARBA00009922"/>
    </source>
</evidence>
<keyword evidence="4" id="KW-0227">DNA damage</keyword>
<evidence type="ECO:0000313" key="19">
    <source>
        <dbReference type="Proteomes" id="UP000460157"/>
    </source>
</evidence>
<evidence type="ECO:0000256" key="3">
    <source>
        <dbReference type="ARBA" id="ARBA00022741"/>
    </source>
</evidence>
<sequence>MTTMLAPDRPTLLLGAPGSGKTTAAVESALQFLDSGEDSGRLLVLSPTRDSAAVLRDAIESAWARSNPEGAFAEQPSKSFAAYAFWVLGEARRQGFITFRARAPRLLAGAEQDRIIGEILTELVQEGLVSRWPESVRGAAVTDGFRREVRELFDRAREHGLSPEDLQFASEQQGVPEWAPAAEIYSRYLERFSSQEFEDAYDPAGLISEAVRLLNRNPDLLAAERQRLQRIIVDDAQEASPSVLTLLRLVGAGKSVLALANPDTVTQGFRGAAPAKLKDWATLTAPDPEAGLHGKAPVVELLNREHGMSPGVAGVYARSVQFIPAPGRDLRQLFKQHLRVQAPAEAEAVTASSGHAAERSVLAEILHRHDRHGVPFSQIAVIARSGTSAQRTARTLTAHGIPVRQSMRDVVLHQEPAVAPLLSIIAGACAPAPEPLQLPAVLQLLGSRYGGTDAFGLRTLRQQLRRAEREQAAAEGRDPRSSDELILAAAADPSEPVLTAWAKPAKGDRPETTAYGLRRIALMLQAAQQAVTEGKTLPGEMLWEVWEAAGLAEVWREATRGTGWEAEQADHDLDAVLALFHAADRFETQNPGADAAVFADHIQRLELPMDTLAASSARQDAVEVLTPTTAAGRHFDTVILVDLQQGVWPNLRPRGALLRSRELADWAEGTTYSGSGSPLVQRIQTLQDEYRLFAAAVSRAKNRLFAVAVESHEERPSPLLELITPAAERPDASSREVRLLTDAALVAELRRSLENELHDKPGQQPSLRAAQAAQALAHLAVSGVRAADPQSWWGLPELSTQEPVFAQDEPLPISPSAVEAAITQPLQWFTSRAGGTEPAEFSRMLGTLIHQIAEQYCTEVEPSVLHQVLEERWHTLRMEGWEAQAQKNLAREMLTKLAKYQQREFHREVVAVEAQGAAELTLHHQGQDYQLRISGSMDRIERHQGQLRIIDLKTGNHLPTPADTQRNPQLGIYQLLVALDPQLSQLGEVQEAALLNIRKNQTAALRSQDPVLAEDRQTWVYQQLRSAAQVMTAQLFESRHEASAPSSGKYNRCRVGPLCPLCDDTRQVTQP</sequence>